<organism evidence="2 3">
    <name type="scientific">Dokdonella immobilis</name>
    <dbReference type="NCBI Taxonomy" id="578942"/>
    <lineage>
        <taxon>Bacteria</taxon>
        <taxon>Pseudomonadati</taxon>
        <taxon>Pseudomonadota</taxon>
        <taxon>Gammaproteobacteria</taxon>
        <taxon>Lysobacterales</taxon>
        <taxon>Rhodanobacteraceae</taxon>
        <taxon>Dokdonella</taxon>
    </lineage>
</organism>
<dbReference type="STRING" id="578942.SAMN05216289_13232"/>
<evidence type="ECO:0000256" key="1">
    <source>
        <dbReference type="SAM" id="MobiDB-lite"/>
    </source>
</evidence>
<dbReference type="SUPFAM" id="SSF52540">
    <property type="entry name" value="P-loop containing nucleoside triphosphate hydrolases"/>
    <property type="match status" value="1"/>
</dbReference>
<name>A0A1I5A594_9GAMM</name>
<dbReference type="Pfam" id="PF13671">
    <property type="entry name" value="AAA_33"/>
    <property type="match status" value="1"/>
</dbReference>
<dbReference type="Proteomes" id="UP000198575">
    <property type="component" value="Unassembled WGS sequence"/>
</dbReference>
<dbReference type="InterPro" id="IPR027417">
    <property type="entry name" value="P-loop_NTPase"/>
</dbReference>
<dbReference type="AlphaFoldDB" id="A0A1I5A594"/>
<keyword evidence="2" id="KW-0808">Transferase</keyword>
<keyword evidence="3" id="KW-1185">Reference proteome</keyword>
<evidence type="ECO:0000313" key="3">
    <source>
        <dbReference type="Proteomes" id="UP000198575"/>
    </source>
</evidence>
<proteinExistence type="predicted"/>
<dbReference type="RefSeq" id="WP_175498150.1">
    <property type="nucleotide sequence ID" value="NZ_FOVF01000032.1"/>
</dbReference>
<feature type="region of interest" description="Disordered" evidence="1">
    <location>
        <begin position="1"/>
        <end position="21"/>
    </location>
</feature>
<accession>A0A1I5A594</accession>
<evidence type="ECO:0000313" key="2">
    <source>
        <dbReference type="EMBL" id="SFN57644.1"/>
    </source>
</evidence>
<dbReference type="EMBL" id="FOVF01000032">
    <property type="protein sequence ID" value="SFN57644.1"/>
    <property type="molecule type" value="Genomic_DNA"/>
</dbReference>
<dbReference type="Gene3D" id="3.40.50.300">
    <property type="entry name" value="P-loop containing nucleotide triphosphate hydrolases"/>
    <property type="match status" value="1"/>
</dbReference>
<reference evidence="2 3" key="1">
    <citation type="submission" date="2016-10" db="EMBL/GenBank/DDBJ databases">
        <authorList>
            <person name="de Groot N.N."/>
        </authorList>
    </citation>
    <scope>NUCLEOTIDE SEQUENCE [LARGE SCALE GENOMIC DNA]</scope>
    <source>
        <strain evidence="2 3">CGMCC 1.7659</strain>
    </source>
</reference>
<gene>
    <name evidence="2" type="ORF">SAMN05216289_13232</name>
</gene>
<protein>
    <submittedName>
        <fullName evidence="2">Predicted kinase</fullName>
    </submittedName>
</protein>
<keyword evidence="2" id="KW-0418">Kinase</keyword>
<sequence>MAPTRDPSLPEHATPEGEAFPLGPELLPVPIVIATMGLPGAGKSVVARAIEVQLGLRRICRDRIRAAMFPNCNYSFIEKRAAYRSVLLALEINCMLRAGSVIDGMTFSRRSELDRVAEIAARHRIATIPVLVECPPEIARERVARDLATGRHVALDRTPETVNDVLARREPAPAGTLVVDGALPEAEMCRAALDAIRRCIAESRDSLGA</sequence>
<dbReference type="GO" id="GO:0016301">
    <property type="term" value="F:kinase activity"/>
    <property type="evidence" value="ECO:0007669"/>
    <property type="project" value="UniProtKB-KW"/>
</dbReference>